<dbReference type="Proteomes" id="UP000185221">
    <property type="component" value="Unassembled WGS sequence"/>
</dbReference>
<feature type="domain" description="NodB homology" evidence="3">
    <location>
        <begin position="38"/>
        <end position="240"/>
    </location>
</feature>
<keyword evidence="2" id="KW-0378">Hydrolase</keyword>
<accession>A0A1N6EB81</accession>
<dbReference type="EMBL" id="FSRC01000001">
    <property type="protein sequence ID" value="SIN80288.1"/>
    <property type="molecule type" value="Genomic_DNA"/>
</dbReference>
<proteinExistence type="predicted"/>
<name>A0A1N6EB81_9BACT</name>
<dbReference type="SUPFAM" id="SSF88713">
    <property type="entry name" value="Glycoside hydrolase/deacetylase"/>
    <property type="match status" value="1"/>
</dbReference>
<organism evidence="4 5">
    <name type="scientific">Algoriphagus halophilus</name>
    <dbReference type="NCBI Taxonomy" id="226505"/>
    <lineage>
        <taxon>Bacteria</taxon>
        <taxon>Pseudomonadati</taxon>
        <taxon>Bacteroidota</taxon>
        <taxon>Cytophagia</taxon>
        <taxon>Cytophagales</taxon>
        <taxon>Cyclobacteriaceae</taxon>
        <taxon>Algoriphagus</taxon>
    </lineage>
</organism>
<dbReference type="InterPro" id="IPR050248">
    <property type="entry name" value="Polysacc_deacetylase_ArnD"/>
</dbReference>
<dbReference type="GO" id="GO:0046872">
    <property type="term" value="F:metal ion binding"/>
    <property type="evidence" value="ECO:0007669"/>
    <property type="project" value="UniProtKB-KW"/>
</dbReference>
<evidence type="ECO:0000256" key="2">
    <source>
        <dbReference type="ARBA" id="ARBA00022801"/>
    </source>
</evidence>
<evidence type="ECO:0000259" key="3">
    <source>
        <dbReference type="PROSITE" id="PS51677"/>
    </source>
</evidence>
<dbReference type="Gene3D" id="3.20.20.370">
    <property type="entry name" value="Glycoside hydrolase/deacetylase"/>
    <property type="match status" value="1"/>
</dbReference>
<dbReference type="PANTHER" id="PTHR10587:SF133">
    <property type="entry name" value="CHITIN DEACETYLASE 1-RELATED"/>
    <property type="match status" value="1"/>
</dbReference>
<evidence type="ECO:0000256" key="1">
    <source>
        <dbReference type="ARBA" id="ARBA00022723"/>
    </source>
</evidence>
<dbReference type="OrthoDB" id="837450at2"/>
<reference evidence="5" key="1">
    <citation type="submission" date="2016-11" db="EMBL/GenBank/DDBJ databases">
        <authorList>
            <person name="Varghese N."/>
            <person name="Submissions S."/>
        </authorList>
    </citation>
    <scope>NUCLEOTIDE SEQUENCE [LARGE SCALE GENOMIC DNA]</scope>
    <source>
        <strain evidence="5">DSM 15292</strain>
    </source>
</reference>
<dbReference type="CDD" id="cd10917">
    <property type="entry name" value="CE4_NodB_like_6s_7s"/>
    <property type="match status" value="1"/>
</dbReference>
<dbReference type="GO" id="GO:0016810">
    <property type="term" value="F:hydrolase activity, acting on carbon-nitrogen (but not peptide) bonds"/>
    <property type="evidence" value="ECO:0007669"/>
    <property type="project" value="InterPro"/>
</dbReference>
<keyword evidence="5" id="KW-1185">Reference proteome</keyword>
<dbReference type="STRING" id="226505.SAMN05444394_1929"/>
<gene>
    <name evidence="4" type="ORF">SAMN05444394_1929</name>
</gene>
<keyword evidence="1" id="KW-0479">Metal-binding</keyword>
<dbReference type="PANTHER" id="PTHR10587">
    <property type="entry name" value="GLYCOSYL TRANSFERASE-RELATED"/>
    <property type="match status" value="1"/>
</dbReference>
<dbReference type="Pfam" id="PF01522">
    <property type="entry name" value="Polysacc_deac_1"/>
    <property type="match status" value="1"/>
</dbReference>
<sequence>MNKVWGLLLCFSCSVSFVQGQVTYDAYGALTRSDQKEKNIYLIFSGHDYQEGFEHVLSVLTKYEIKGSFFFTGEFVRSNQELVKKIAKGGHYLGAHSDQHLLYCDWGNRDSLLVDEQLIRQDIMDNLKELGNLGVHPDIFLPPYEWYNKKVVEIAKGLGQLTINFSAGTRSNADYTSPDMDNYVDSSTILESVYEYESKAGLNGFHLLIHPGTDPKREDKFYLQLEGLINGLEGKGYKFAKLSR</sequence>
<dbReference type="InterPro" id="IPR011330">
    <property type="entry name" value="Glyco_hydro/deAcase_b/a-brl"/>
</dbReference>
<dbReference type="PROSITE" id="PS51677">
    <property type="entry name" value="NODB"/>
    <property type="match status" value="1"/>
</dbReference>
<evidence type="ECO:0000313" key="4">
    <source>
        <dbReference type="EMBL" id="SIN80288.1"/>
    </source>
</evidence>
<evidence type="ECO:0000313" key="5">
    <source>
        <dbReference type="Proteomes" id="UP000185221"/>
    </source>
</evidence>
<dbReference type="AlphaFoldDB" id="A0A1N6EB81"/>
<dbReference type="GO" id="GO:0005975">
    <property type="term" value="P:carbohydrate metabolic process"/>
    <property type="evidence" value="ECO:0007669"/>
    <property type="project" value="InterPro"/>
</dbReference>
<dbReference type="GO" id="GO:0016020">
    <property type="term" value="C:membrane"/>
    <property type="evidence" value="ECO:0007669"/>
    <property type="project" value="TreeGrafter"/>
</dbReference>
<dbReference type="InterPro" id="IPR002509">
    <property type="entry name" value="NODB_dom"/>
</dbReference>
<dbReference type="RefSeq" id="WP_074224604.1">
    <property type="nucleotide sequence ID" value="NZ_FSRC01000001.1"/>
</dbReference>
<protein>
    <submittedName>
        <fullName evidence="4">Peptidoglycan/xylan/chitin deacetylase, PgdA/CDA1 family</fullName>
    </submittedName>
</protein>